<feature type="chain" id="PRO_5040432075" evidence="1">
    <location>
        <begin position="18"/>
        <end position="221"/>
    </location>
</feature>
<reference evidence="2" key="1">
    <citation type="submission" date="2022-11" db="EMBL/GenBank/DDBJ databases">
        <authorList>
            <person name="Kikuchi T."/>
        </authorList>
    </citation>
    <scope>NUCLEOTIDE SEQUENCE</scope>
    <source>
        <strain evidence="2">PS1010</strain>
    </source>
</reference>
<dbReference type="OrthoDB" id="5790074at2759"/>
<feature type="signal peptide" evidence="1">
    <location>
        <begin position="1"/>
        <end position="17"/>
    </location>
</feature>
<protein>
    <submittedName>
        <fullName evidence="2">Uncharacterized protein</fullName>
    </submittedName>
</protein>
<gene>
    <name evidence="2" type="ORF">CAMP_LOCUS16722</name>
</gene>
<dbReference type="AlphaFoldDB" id="A0A9P1IXH1"/>
<evidence type="ECO:0000313" key="3">
    <source>
        <dbReference type="Proteomes" id="UP001152747"/>
    </source>
</evidence>
<evidence type="ECO:0000313" key="2">
    <source>
        <dbReference type="EMBL" id="CAI5454085.1"/>
    </source>
</evidence>
<keyword evidence="1" id="KW-0732">Signal</keyword>
<dbReference type="EMBL" id="CANHGI010000006">
    <property type="protein sequence ID" value="CAI5454085.1"/>
    <property type="molecule type" value="Genomic_DNA"/>
</dbReference>
<name>A0A9P1IXH1_9PELO</name>
<evidence type="ECO:0000256" key="1">
    <source>
        <dbReference type="SAM" id="SignalP"/>
    </source>
</evidence>
<organism evidence="2 3">
    <name type="scientific">Caenorhabditis angaria</name>
    <dbReference type="NCBI Taxonomy" id="860376"/>
    <lineage>
        <taxon>Eukaryota</taxon>
        <taxon>Metazoa</taxon>
        <taxon>Ecdysozoa</taxon>
        <taxon>Nematoda</taxon>
        <taxon>Chromadorea</taxon>
        <taxon>Rhabditida</taxon>
        <taxon>Rhabditina</taxon>
        <taxon>Rhabditomorpha</taxon>
        <taxon>Rhabditoidea</taxon>
        <taxon>Rhabditidae</taxon>
        <taxon>Peloderinae</taxon>
        <taxon>Caenorhabditis</taxon>
    </lineage>
</organism>
<keyword evidence="3" id="KW-1185">Reference proteome</keyword>
<comment type="caution">
    <text evidence="2">The sequence shown here is derived from an EMBL/GenBank/DDBJ whole genome shotgun (WGS) entry which is preliminary data.</text>
</comment>
<accession>A0A9P1IXH1</accession>
<proteinExistence type="predicted"/>
<dbReference type="Proteomes" id="UP001152747">
    <property type="component" value="Unassembled WGS sequence"/>
</dbReference>
<sequence>MLIYFLLFLLHLILVYAGQIPVHPIFSPCNFPSPIKDPTVHKTVCHTIPRLPFVCDLHHQLAYTNTHAIEKAYSRYKSVFTEGNTSTLAVIIVKQLEQPVEANDVMTKREYACLFDTTCQQIDGDVITGMAGNVRMFLKVYAWKVFERWFRHSPPEECGKANLLALLVLDGVVNDARKIPYVRLHAPTKEFTDNLSNIQAEVTNALLQGWPLAKSCGRFGR</sequence>